<gene>
    <name evidence="4" type="primary">LOC113471738</name>
</gene>
<dbReference type="InterPro" id="IPR036249">
    <property type="entry name" value="Thioredoxin-like_sf"/>
</dbReference>
<protein>
    <submittedName>
        <fullName evidence="4">Uncharacterized protein LOC113471738</fullName>
    </submittedName>
</protein>
<dbReference type="Proteomes" id="UP000079169">
    <property type="component" value="Unplaced"/>
</dbReference>
<keyword evidence="3" id="KW-1185">Reference proteome</keyword>
<dbReference type="STRING" id="121845.A0A3Q0JJF8"/>
<dbReference type="PANTHER" id="PTHR46497">
    <property type="entry name" value="THIOREDOXIN DOMAIN-CONTAINING PROTEIN 11"/>
    <property type="match status" value="1"/>
</dbReference>
<sequence length="737" mass="84403">MKMRMELCEPKEIHKSVTLNYYLKNETSLVLFTPRNLLRNINIYYNILKIIAADFHKNCRSRGSDADKYQILINYLTINNIVETANHKILAQTCDQLKLRIIEKIIKRRKSLEREQEANLSLRTSLKGRTKGFVNETMDKTDGHAFGLNYGTSYVLNVNRETGVLLPLTSSNVNELFNTSTKVTAANTFPSASVGSGKYIDKYSIVNLIYENSKHMCKLLRLANRILGMPDLSVVDGKDSETSYSSRKDGVAPDSQPGKRDNFADCATNKSMNFLSIDSKRYRYFLDNLNIDLDSYKDETLAIIVDVVNNNENIYLLNSNITRDSLVLFVKNIDLDSYKDETLAIIVDVVNNNENIYLLNSNITRDSLVLFVKDYLDDKLTRYKRSNDLSEQAKGVVSLNRKFDVLHESALLELNAGNFLSHTHNSTESVSTLLELNAGNFLSHTHNSTATRYKRSNDLSEQAKGVVSLNRKFDAIHESTLLELNAGNFLSHTHNSTESVVVLFYSKYCGLCHVYSHTVYLFSHMLSHVRELRFARIDGDTNDLSYPFIPRGFPTLILFPAREAEDSIVFERSERFTQTSLVSFLVRGIRNRELGVHIYLAVCLQTNRNHAYSCLQNINKLIHSYLLNVKLNLYKSYARFPGDSSRVATLQASLNIKKYLVRMKYYRLIQSAVRSLVSRSRSRRKANHVVRCLYNIYTKYNDLVSHLRGVYGRLKRSKELPSGQVTYGSQYRVKQEL</sequence>
<reference evidence="4" key="1">
    <citation type="submission" date="2025-08" db="UniProtKB">
        <authorList>
            <consortium name="RefSeq"/>
        </authorList>
    </citation>
    <scope>IDENTIFICATION</scope>
</reference>
<dbReference type="InterPro" id="IPR013766">
    <property type="entry name" value="Thioredoxin_domain"/>
</dbReference>
<dbReference type="KEGG" id="dci:113471738"/>
<proteinExistence type="predicted"/>
<dbReference type="AlphaFoldDB" id="A0A3Q0JJF8"/>
<accession>A0A3Q0JJF8</accession>
<dbReference type="SUPFAM" id="SSF52833">
    <property type="entry name" value="Thioredoxin-like"/>
    <property type="match status" value="1"/>
</dbReference>
<evidence type="ECO:0000256" key="1">
    <source>
        <dbReference type="SAM" id="MobiDB-lite"/>
    </source>
</evidence>
<evidence type="ECO:0000259" key="2">
    <source>
        <dbReference type="Pfam" id="PF00085"/>
    </source>
</evidence>
<dbReference type="GeneID" id="113471738"/>
<name>A0A3Q0JJF8_DIACI</name>
<dbReference type="RefSeq" id="XP_026686915.1">
    <property type="nucleotide sequence ID" value="XM_026831114.1"/>
</dbReference>
<feature type="domain" description="Thioredoxin" evidence="2">
    <location>
        <begin position="482"/>
        <end position="573"/>
    </location>
</feature>
<evidence type="ECO:0000313" key="3">
    <source>
        <dbReference type="Proteomes" id="UP000079169"/>
    </source>
</evidence>
<organism evidence="3 4">
    <name type="scientific">Diaphorina citri</name>
    <name type="common">Asian citrus psyllid</name>
    <dbReference type="NCBI Taxonomy" id="121845"/>
    <lineage>
        <taxon>Eukaryota</taxon>
        <taxon>Metazoa</taxon>
        <taxon>Ecdysozoa</taxon>
        <taxon>Arthropoda</taxon>
        <taxon>Hexapoda</taxon>
        <taxon>Insecta</taxon>
        <taxon>Pterygota</taxon>
        <taxon>Neoptera</taxon>
        <taxon>Paraneoptera</taxon>
        <taxon>Hemiptera</taxon>
        <taxon>Sternorrhyncha</taxon>
        <taxon>Psylloidea</taxon>
        <taxon>Psyllidae</taxon>
        <taxon>Diaphorininae</taxon>
        <taxon>Diaphorina</taxon>
    </lineage>
</organism>
<dbReference type="InterPro" id="IPR052792">
    <property type="entry name" value="Thioredoxin_dom-contain_11"/>
</dbReference>
<evidence type="ECO:0000313" key="4">
    <source>
        <dbReference type="RefSeq" id="XP_026686915.1"/>
    </source>
</evidence>
<dbReference type="PANTHER" id="PTHR46497:SF1">
    <property type="entry name" value="THIOREDOXIN DOMAIN-CONTAINING PROTEIN 11"/>
    <property type="match status" value="1"/>
</dbReference>
<dbReference type="Gene3D" id="3.40.30.10">
    <property type="entry name" value="Glutaredoxin"/>
    <property type="match status" value="1"/>
</dbReference>
<dbReference type="Pfam" id="PF00085">
    <property type="entry name" value="Thioredoxin"/>
    <property type="match status" value="1"/>
</dbReference>
<feature type="region of interest" description="Disordered" evidence="1">
    <location>
        <begin position="237"/>
        <end position="260"/>
    </location>
</feature>
<dbReference type="PaxDb" id="121845-A0A3Q0JJF8"/>